<comment type="caution">
    <text evidence="1">The sequence shown here is derived from an EMBL/GenBank/DDBJ whole genome shotgun (WGS) entry which is preliminary data.</text>
</comment>
<dbReference type="InterPro" id="IPR006175">
    <property type="entry name" value="YjgF/YER057c/UK114"/>
</dbReference>
<evidence type="ECO:0000313" key="1">
    <source>
        <dbReference type="EMBL" id="OLN97200.1"/>
    </source>
</evidence>
<dbReference type="Proteomes" id="UP000186583">
    <property type="component" value="Unassembled WGS sequence"/>
</dbReference>
<keyword evidence="2" id="KW-1185">Reference proteome</keyword>
<dbReference type="Pfam" id="PF01042">
    <property type="entry name" value="Ribonuc_L-PSP"/>
    <property type="match status" value="1"/>
</dbReference>
<sequence length="169" mass="18809">MSGLRYFSYKDHGARLLEQMNYNQAVRVGDRIETAGQVIPRMHNKNPARRNLEKPGFELTDLAGGWCPKTGEIPSDLLEEIDQVFTNIDLALRDAGGQGWSQVYRIRLYALDEAMTPEALGRMIENVKKWAPNHSPILTGVGVSKLGQPGMRVEVEVAAYDPEGAKSLQ</sequence>
<proteinExistence type="predicted"/>
<dbReference type="PANTHER" id="PTHR43857">
    <property type="entry name" value="BLR7761 PROTEIN"/>
    <property type="match status" value="1"/>
</dbReference>
<dbReference type="CDD" id="cd06152">
    <property type="entry name" value="YjgF_YER057c_UK114_like_4"/>
    <property type="match status" value="1"/>
</dbReference>
<dbReference type="OrthoDB" id="309640at2759"/>
<evidence type="ECO:0000313" key="2">
    <source>
        <dbReference type="Proteomes" id="UP000186583"/>
    </source>
</evidence>
<protein>
    <submittedName>
        <fullName evidence="1">Uncharacterized protein</fullName>
    </submittedName>
</protein>
<dbReference type="STRING" id="708187.A0A1Q8S6Y2"/>
<reference evidence="1 2" key="1">
    <citation type="submission" date="2016-11" db="EMBL/GenBank/DDBJ databases">
        <title>Draft Genome Assembly of Colletotrichum chlorophyti a pathogen of herbaceous plants.</title>
        <authorList>
            <person name="Gan P."/>
            <person name="Narusaka M."/>
            <person name="Tsushima A."/>
            <person name="Narusaka Y."/>
            <person name="Takano Y."/>
            <person name="Shirasu K."/>
        </authorList>
    </citation>
    <scope>NUCLEOTIDE SEQUENCE [LARGE SCALE GENOMIC DNA]</scope>
    <source>
        <strain evidence="1 2">NTL11</strain>
    </source>
</reference>
<dbReference type="Gene3D" id="3.30.1330.40">
    <property type="entry name" value="RutC-like"/>
    <property type="match status" value="1"/>
</dbReference>
<gene>
    <name evidence="1" type="ORF">CCHL11_02170</name>
</gene>
<name>A0A1Q8S6Y2_9PEZI</name>
<accession>A0A1Q8S6Y2</accession>
<dbReference type="PANTHER" id="PTHR43857:SF1">
    <property type="entry name" value="YJGH FAMILY PROTEIN"/>
    <property type="match status" value="1"/>
</dbReference>
<dbReference type="AlphaFoldDB" id="A0A1Q8S6Y2"/>
<dbReference type="InterPro" id="IPR035959">
    <property type="entry name" value="RutC-like_sf"/>
</dbReference>
<dbReference type="EMBL" id="MPGH01000011">
    <property type="protein sequence ID" value="OLN97200.1"/>
    <property type="molecule type" value="Genomic_DNA"/>
</dbReference>
<organism evidence="1 2">
    <name type="scientific">Colletotrichum chlorophyti</name>
    <dbReference type="NCBI Taxonomy" id="708187"/>
    <lineage>
        <taxon>Eukaryota</taxon>
        <taxon>Fungi</taxon>
        <taxon>Dikarya</taxon>
        <taxon>Ascomycota</taxon>
        <taxon>Pezizomycotina</taxon>
        <taxon>Sordariomycetes</taxon>
        <taxon>Hypocreomycetidae</taxon>
        <taxon>Glomerellales</taxon>
        <taxon>Glomerellaceae</taxon>
        <taxon>Colletotrichum</taxon>
    </lineage>
</organism>
<dbReference type="SUPFAM" id="SSF55298">
    <property type="entry name" value="YjgF-like"/>
    <property type="match status" value="1"/>
</dbReference>